<protein>
    <submittedName>
        <fullName evidence="2">Membrane protein YesL</fullName>
    </submittedName>
</protein>
<comment type="caution">
    <text evidence="2">The sequence shown here is derived from an EMBL/GenBank/DDBJ whole genome shotgun (WGS) entry which is preliminary data.</text>
</comment>
<name>A0ABS2MWZ8_9BACI</name>
<keyword evidence="3" id="KW-1185">Reference proteome</keyword>
<evidence type="ECO:0000313" key="3">
    <source>
        <dbReference type="Proteomes" id="UP001296943"/>
    </source>
</evidence>
<proteinExistence type="predicted"/>
<feature type="transmembrane region" description="Helical" evidence="1">
    <location>
        <begin position="108"/>
        <end position="131"/>
    </location>
</feature>
<feature type="transmembrane region" description="Helical" evidence="1">
    <location>
        <begin position="20"/>
        <end position="52"/>
    </location>
</feature>
<keyword evidence="1" id="KW-0812">Transmembrane</keyword>
<accession>A0ABS2MWZ8</accession>
<keyword evidence="1" id="KW-1133">Transmembrane helix</keyword>
<evidence type="ECO:0000256" key="1">
    <source>
        <dbReference type="SAM" id="Phobius"/>
    </source>
</evidence>
<dbReference type="InterPro" id="IPR006938">
    <property type="entry name" value="DUF624"/>
</dbReference>
<feature type="transmembrane region" description="Helical" evidence="1">
    <location>
        <begin position="143"/>
        <end position="162"/>
    </location>
</feature>
<organism evidence="2 3">
    <name type="scientific">Aquibacillus albus</name>
    <dbReference type="NCBI Taxonomy" id="1168171"/>
    <lineage>
        <taxon>Bacteria</taxon>
        <taxon>Bacillati</taxon>
        <taxon>Bacillota</taxon>
        <taxon>Bacilli</taxon>
        <taxon>Bacillales</taxon>
        <taxon>Bacillaceae</taxon>
        <taxon>Aquibacillus</taxon>
    </lineage>
</organism>
<keyword evidence="1" id="KW-0472">Membrane</keyword>
<dbReference type="EMBL" id="JAFBDR010000003">
    <property type="protein sequence ID" value="MBM7570410.1"/>
    <property type="molecule type" value="Genomic_DNA"/>
</dbReference>
<reference evidence="2 3" key="1">
    <citation type="submission" date="2021-01" db="EMBL/GenBank/DDBJ databases">
        <title>Genomic Encyclopedia of Type Strains, Phase IV (KMG-IV): sequencing the most valuable type-strain genomes for metagenomic binning, comparative biology and taxonomic classification.</title>
        <authorList>
            <person name="Goeker M."/>
        </authorList>
    </citation>
    <scope>NUCLEOTIDE SEQUENCE [LARGE SCALE GENOMIC DNA]</scope>
    <source>
        <strain evidence="2 3">DSM 23711</strain>
    </source>
</reference>
<feature type="transmembrane region" description="Helical" evidence="1">
    <location>
        <begin position="168"/>
        <end position="186"/>
    </location>
</feature>
<evidence type="ECO:0000313" key="2">
    <source>
        <dbReference type="EMBL" id="MBM7570410.1"/>
    </source>
</evidence>
<feature type="transmembrane region" description="Helical" evidence="1">
    <location>
        <begin position="73"/>
        <end position="96"/>
    </location>
</feature>
<sequence>MNIFSVDSRFFKLMEVLTNFFLLNLLWIVMCIPIVTIFPATSAMFGVVRQWVLKKDSSVFRSFFQLFKENFKTSIIIGVLWFLISGLLILDIYFAFTLGSTTKFVLLPVLLVIGFLFLLTSTFLFPVIVHYQLKWNTIIKNSFLLGVSHFHVVLISFLITIAMLLTFVYLPILVLVIFSIGSYFTYKFCHRTFEKIENKQEEKASL</sequence>
<dbReference type="Proteomes" id="UP001296943">
    <property type="component" value="Unassembled WGS sequence"/>
</dbReference>
<gene>
    <name evidence="2" type="ORF">JOC48_000888</name>
</gene>
<dbReference type="RefSeq" id="WP_204497822.1">
    <property type="nucleotide sequence ID" value="NZ_JAFBDR010000003.1"/>
</dbReference>
<dbReference type="Pfam" id="PF04854">
    <property type="entry name" value="DUF624"/>
    <property type="match status" value="1"/>
</dbReference>